<evidence type="ECO:0000313" key="3">
    <source>
        <dbReference type="Proteomes" id="UP000310249"/>
    </source>
</evidence>
<dbReference type="Gene3D" id="2.40.370.10">
    <property type="entry name" value="AttH-like domain"/>
    <property type="match status" value="2"/>
</dbReference>
<dbReference type="Proteomes" id="UP000310249">
    <property type="component" value="Unassembled WGS sequence"/>
</dbReference>
<dbReference type="InterPro" id="IPR010791">
    <property type="entry name" value="AttH_dom"/>
</dbReference>
<dbReference type="Pfam" id="PF17186">
    <property type="entry name" value="Lipocalin_9"/>
    <property type="match status" value="1"/>
</dbReference>
<dbReference type="AlphaFoldDB" id="A0A5S3WK37"/>
<dbReference type="RefSeq" id="WP_138552922.1">
    <property type="nucleotide sequence ID" value="NZ_PNCH01000053.1"/>
</dbReference>
<sequence>MQFTGLILLIIFVLTGCQPDAPEAKKNNAAMAVLGQELGEPVSAAHSLVFPRDHGAHPEQGVEWWYVTGNLSAQDGTQFGMQWTLFRVLDPGFSAFQGSPWWDGQLYFAHFALQDGRTHHAFERYGRAGQVEIQASPFIARLDNWQLASRESSFLPLRLQTRESGYGLDITLANSPQVLHGEQGYSQKTQQGHASFYYSYPFLQVTGTLTYADTHYEVTGQAWLDREWSSGLIHSQHGGWDWFSLQSTEPGQGALMAFCTRDEEHAYAYCSASEISSSGEVTAYPDEQVTLTVLDRAKTHDVTHPVSWQLQLPGKEAVIIDALQSDSLNTLSVPYWEGRIRSRGGFSGRGYGELFGY</sequence>
<dbReference type="SUPFAM" id="SSF159245">
    <property type="entry name" value="AttH-like"/>
    <property type="match status" value="1"/>
</dbReference>
<feature type="domain" description="AttH" evidence="1">
    <location>
        <begin position="62"/>
        <end position="230"/>
    </location>
</feature>
<dbReference type="Pfam" id="PF07143">
    <property type="entry name" value="CrtC"/>
    <property type="match status" value="1"/>
</dbReference>
<dbReference type="PANTHER" id="PTHR38591:SF1">
    <property type="entry name" value="BLL1000 PROTEIN"/>
    <property type="match status" value="1"/>
</dbReference>
<gene>
    <name evidence="2" type="ORF">CWB99_14630</name>
</gene>
<evidence type="ECO:0000313" key="2">
    <source>
        <dbReference type="EMBL" id="TMP27515.1"/>
    </source>
</evidence>
<organism evidence="2 3">
    <name type="scientific">Pseudoalteromonas rubra</name>
    <dbReference type="NCBI Taxonomy" id="43658"/>
    <lineage>
        <taxon>Bacteria</taxon>
        <taxon>Pseudomonadati</taxon>
        <taxon>Pseudomonadota</taxon>
        <taxon>Gammaproteobacteria</taxon>
        <taxon>Alteromonadales</taxon>
        <taxon>Pseudoalteromonadaceae</taxon>
        <taxon>Pseudoalteromonas</taxon>
    </lineage>
</organism>
<dbReference type="PANTHER" id="PTHR38591">
    <property type="entry name" value="HYDROLASE"/>
    <property type="match status" value="1"/>
</dbReference>
<proteinExistence type="predicted"/>
<accession>A0A5S3WK37</accession>
<evidence type="ECO:0000259" key="1">
    <source>
        <dbReference type="Pfam" id="PF07143"/>
    </source>
</evidence>
<dbReference type="EMBL" id="PNCI01000033">
    <property type="protein sequence ID" value="TMP27515.1"/>
    <property type="molecule type" value="Genomic_DNA"/>
</dbReference>
<dbReference type="InterPro" id="IPR023374">
    <property type="entry name" value="AttH-like_dom_sf"/>
</dbReference>
<dbReference type="OrthoDB" id="9770826at2"/>
<protein>
    <submittedName>
        <fullName evidence="2">ABC transporter</fullName>
    </submittedName>
</protein>
<name>A0A5S3WK37_9GAMM</name>
<reference evidence="3" key="2">
    <citation type="submission" date="2019-06" db="EMBL/GenBank/DDBJ databases">
        <title>Co-occurence of chitin degradation, pigmentation and bioactivity in marine Pseudoalteromonas.</title>
        <authorList>
            <person name="Sonnenschein E.C."/>
            <person name="Bech P.K."/>
        </authorList>
    </citation>
    <scope>NUCLEOTIDE SEQUENCE [LARGE SCALE GENOMIC DNA]</scope>
    <source>
        <strain evidence="3">S2676</strain>
    </source>
</reference>
<reference evidence="2 3" key="1">
    <citation type="submission" date="2018-01" db="EMBL/GenBank/DDBJ databases">
        <authorList>
            <person name="Paulsen S."/>
            <person name="Gram L.K."/>
        </authorList>
    </citation>
    <scope>NUCLEOTIDE SEQUENCE [LARGE SCALE GENOMIC DNA]</scope>
    <source>
        <strain evidence="2 3">S2676</strain>
    </source>
</reference>
<comment type="caution">
    <text evidence="2">The sequence shown here is derived from an EMBL/GenBank/DDBJ whole genome shotgun (WGS) entry which is preliminary data.</text>
</comment>